<comment type="catalytic activity">
    <reaction evidence="6">
        <text>a 6-O-methyl-2'-deoxyguanosine in DNA + L-cysteinyl-[protein] = S-methyl-L-cysteinyl-[protein] + a 2'-deoxyguanosine in DNA</text>
        <dbReference type="Rhea" id="RHEA:24000"/>
        <dbReference type="Rhea" id="RHEA-COMP:10131"/>
        <dbReference type="Rhea" id="RHEA-COMP:10132"/>
        <dbReference type="Rhea" id="RHEA-COMP:11367"/>
        <dbReference type="Rhea" id="RHEA-COMP:11368"/>
        <dbReference type="ChEBI" id="CHEBI:29950"/>
        <dbReference type="ChEBI" id="CHEBI:82612"/>
        <dbReference type="ChEBI" id="CHEBI:85445"/>
        <dbReference type="ChEBI" id="CHEBI:85448"/>
        <dbReference type="EC" id="2.1.1.63"/>
    </reaction>
</comment>
<dbReference type="InterPro" id="IPR014048">
    <property type="entry name" value="MethylDNA_cys_MeTrfase_DNA-bd"/>
</dbReference>
<dbReference type="EMBL" id="LNYK01000001">
    <property type="protein sequence ID" value="KTD23340.1"/>
    <property type="molecule type" value="Genomic_DNA"/>
</dbReference>
<dbReference type="GO" id="GO:0006281">
    <property type="term" value="P:DNA repair"/>
    <property type="evidence" value="ECO:0007669"/>
    <property type="project" value="UniProtKB-KW"/>
</dbReference>
<sequence length="172" mass="19100">MLPIVSTFKTPFGLLEVAFDEQHLLRSAFKGATREENTSHPAQLNVPVSADNQSISQAARNFHQLIFDELAAYFQNPKHRIQIPLKPHGSAYQLSIWNALLVIPSGRTMTYGELAIRMQTSPRAVGQACKNNPLPLFIPCHRVVGKTSYGGYMGNKDALCYKLALLNHEGKP</sequence>
<protein>
    <submittedName>
        <fullName evidence="9">Methylated DNA protein cysteine S-methyltransferase</fullName>
    </submittedName>
</protein>
<feature type="domain" description="Methylated-DNA-[protein]-cysteine S-methyltransferase DNA binding" evidence="7">
    <location>
        <begin position="92"/>
        <end position="170"/>
    </location>
</feature>
<dbReference type="PROSITE" id="PS00374">
    <property type="entry name" value="MGMT"/>
    <property type="match status" value="1"/>
</dbReference>
<dbReference type="InterPro" id="IPR036388">
    <property type="entry name" value="WH-like_DNA-bd_sf"/>
</dbReference>
<comment type="caution">
    <text evidence="9">The sequence shown here is derived from an EMBL/GenBank/DDBJ whole genome shotgun (WGS) entry which is preliminary data.</text>
</comment>
<feature type="domain" description="Methylguanine DNA methyltransferase ribonuclease-like" evidence="8">
    <location>
        <begin position="6"/>
        <end position="87"/>
    </location>
</feature>
<dbReference type="InterPro" id="IPR036631">
    <property type="entry name" value="MGMT_N_sf"/>
</dbReference>
<keyword evidence="10" id="KW-1185">Reference proteome</keyword>
<dbReference type="CDD" id="cd06445">
    <property type="entry name" value="ATase"/>
    <property type="match status" value="1"/>
</dbReference>
<dbReference type="GO" id="GO:0003908">
    <property type="term" value="F:methylated-DNA-[protein]-cysteine S-methyltransferase activity"/>
    <property type="evidence" value="ECO:0007669"/>
    <property type="project" value="UniProtKB-EC"/>
</dbReference>
<dbReference type="InterPro" id="IPR001497">
    <property type="entry name" value="MethylDNA_cys_MeTrfase_AS"/>
</dbReference>
<evidence type="ECO:0000259" key="8">
    <source>
        <dbReference type="Pfam" id="PF02870"/>
    </source>
</evidence>
<dbReference type="SUPFAM" id="SSF46767">
    <property type="entry name" value="Methylated DNA-protein cysteine methyltransferase, C-terminal domain"/>
    <property type="match status" value="1"/>
</dbReference>
<evidence type="ECO:0000256" key="6">
    <source>
        <dbReference type="ARBA" id="ARBA00049348"/>
    </source>
</evidence>
<dbReference type="GO" id="GO:0032259">
    <property type="term" value="P:methylation"/>
    <property type="evidence" value="ECO:0007669"/>
    <property type="project" value="UniProtKB-KW"/>
</dbReference>
<evidence type="ECO:0000313" key="10">
    <source>
        <dbReference type="Proteomes" id="UP000054997"/>
    </source>
</evidence>
<dbReference type="Pfam" id="PF01035">
    <property type="entry name" value="DNA_binding_1"/>
    <property type="match status" value="1"/>
</dbReference>
<evidence type="ECO:0000313" key="9">
    <source>
        <dbReference type="EMBL" id="KTD23340.1"/>
    </source>
</evidence>
<dbReference type="OrthoDB" id="9802228at2"/>
<comment type="catalytic activity">
    <reaction evidence="1">
        <text>a 4-O-methyl-thymidine in DNA + L-cysteinyl-[protein] = a thymidine in DNA + S-methyl-L-cysteinyl-[protein]</text>
        <dbReference type="Rhea" id="RHEA:53428"/>
        <dbReference type="Rhea" id="RHEA-COMP:10131"/>
        <dbReference type="Rhea" id="RHEA-COMP:10132"/>
        <dbReference type="Rhea" id="RHEA-COMP:13555"/>
        <dbReference type="Rhea" id="RHEA-COMP:13556"/>
        <dbReference type="ChEBI" id="CHEBI:29950"/>
        <dbReference type="ChEBI" id="CHEBI:82612"/>
        <dbReference type="ChEBI" id="CHEBI:137386"/>
        <dbReference type="ChEBI" id="CHEBI:137387"/>
        <dbReference type="EC" id="2.1.1.63"/>
    </reaction>
</comment>
<reference evidence="9 10" key="1">
    <citation type="submission" date="2015-11" db="EMBL/GenBank/DDBJ databases">
        <title>Genomic analysis of 38 Legionella species identifies large and diverse effector repertoires.</title>
        <authorList>
            <person name="Burstein D."/>
            <person name="Amaro F."/>
            <person name="Zusman T."/>
            <person name="Lifshitz Z."/>
            <person name="Cohen O."/>
            <person name="Gilbert J.A."/>
            <person name="Pupko T."/>
            <person name="Shuman H.A."/>
            <person name="Segal G."/>
        </authorList>
    </citation>
    <scope>NUCLEOTIDE SEQUENCE [LARGE SCALE GENOMIC DNA]</scope>
    <source>
        <strain evidence="9 10">ATCC 49505</strain>
    </source>
</reference>
<organism evidence="9 10">
    <name type="scientific">Legionella londiniensis</name>
    <dbReference type="NCBI Taxonomy" id="45068"/>
    <lineage>
        <taxon>Bacteria</taxon>
        <taxon>Pseudomonadati</taxon>
        <taxon>Pseudomonadota</taxon>
        <taxon>Gammaproteobacteria</taxon>
        <taxon>Legionellales</taxon>
        <taxon>Legionellaceae</taxon>
        <taxon>Legionella</taxon>
    </lineage>
</organism>
<keyword evidence="5" id="KW-0234">DNA repair</keyword>
<keyword evidence="2 9" id="KW-0489">Methyltransferase</keyword>
<keyword evidence="4" id="KW-0227">DNA damage</keyword>
<evidence type="ECO:0000256" key="5">
    <source>
        <dbReference type="ARBA" id="ARBA00023204"/>
    </source>
</evidence>
<dbReference type="PANTHER" id="PTHR10815:SF13">
    <property type="entry name" value="METHYLATED-DNA--PROTEIN-CYSTEINE METHYLTRANSFERASE"/>
    <property type="match status" value="1"/>
</dbReference>
<evidence type="ECO:0000256" key="3">
    <source>
        <dbReference type="ARBA" id="ARBA00022679"/>
    </source>
</evidence>
<dbReference type="Gene3D" id="1.10.10.10">
    <property type="entry name" value="Winged helix-like DNA-binding domain superfamily/Winged helix DNA-binding domain"/>
    <property type="match status" value="1"/>
</dbReference>
<dbReference type="Pfam" id="PF02870">
    <property type="entry name" value="Methyltransf_1N"/>
    <property type="match status" value="1"/>
</dbReference>
<evidence type="ECO:0000259" key="7">
    <source>
        <dbReference type="Pfam" id="PF01035"/>
    </source>
</evidence>
<keyword evidence="3 9" id="KW-0808">Transferase</keyword>
<dbReference type="STRING" id="45068.Llon_0225"/>
<dbReference type="PANTHER" id="PTHR10815">
    <property type="entry name" value="METHYLATED-DNA--PROTEIN-CYSTEINE METHYLTRANSFERASE"/>
    <property type="match status" value="1"/>
</dbReference>
<evidence type="ECO:0000256" key="2">
    <source>
        <dbReference type="ARBA" id="ARBA00022603"/>
    </source>
</evidence>
<name>A0A0W0VT94_9GAMM</name>
<dbReference type="PATRIC" id="fig|45068.5.peg.236"/>
<dbReference type="Proteomes" id="UP000054997">
    <property type="component" value="Unassembled WGS sequence"/>
</dbReference>
<proteinExistence type="predicted"/>
<accession>A0A0W0VT94</accession>
<dbReference type="AlphaFoldDB" id="A0A0W0VT94"/>
<dbReference type="SUPFAM" id="SSF53155">
    <property type="entry name" value="Methylated DNA-protein cysteine methyltransferase domain"/>
    <property type="match status" value="1"/>
</dbReference>
<gene>
    <name evidence="9" type="ORF">Llon_0225</name>
</gene>
<dbReference type="RefSeq" id="WP_058528233.1">
    <property type="nucleotide sequence ID" value="NZ_CAAAHZ010000013.1"/>
</dbReference>
<evidence type="ECO:0000256" key="1">
    <source>
        <dbReference type="ARBA" id="ARBA00001286"/>
    </source>
</evidence>
<dbReference type="InterPro" id="IPR008332">
    <property type="entry name" value="MethylG_MeTrfase_N"/>
</dbReference>
<dbReference type="NCBIfam" id="TIGR00589">
    <property type="entry name" value="ogt"/>
    <property type="match status" value="1"/>
</dbReference>
<evidence type="ECO:0000256" key="4">
    <source>
        <dbReference type="ARBA" id="ARBA00022763"/>
    </source>
</evidence>
<dbReference type="InterPro" id="IPR036217">
    <property type="entry name" value="MethylDNA_cys_MeTrfase_DNAb"/>
</dbReference>